<protein>
    <submittedName>
        <fullName evidence="2">Uncharacterized protein</fullName>
    </submittedName>
</protein>
<reference evidence="2 3" key="1">
    <citation type="submission" date="2019-10" db="EMBL/GenBank/DDBJ databases">
        <title>Assembly and Annotation for the nematode Trichostrongylus colubriformis.</title>
        <authorList>
            <person name="Martin J."/>
        </authorList>
    </citation>
    <scope>NUCLEOTIDE SEQUENCE [LARGE SCALE GENOMIC DNA]</scope>
    <source>
        <strain evidence="2">G859</strain>
        <tissue evidence="2">Whole worm</tissue>
    </source>
</reference>
<sequence>MKRLKLVLLTCITAANRMFADADGRDNSSTSHWTTAARGKNVSGKEERKIQHVNEFVLTKMHLGYVPNNNVSVTITIRDAECFLASTTSSFSVHLAAIDFDNKFQSWITIESEHFEYDEETATRHFSGSFKGNLHNTNSLDECFEELNFDCAPRADAVFIRFDNQPEDAWAIDQIFVDTSYRLGPTEEHEQKWHFEHPVLMPCSSWLDDRITYQIGPRNGLFISRSYRYTAEPNEWIRDWEHLYVNELILKDALLGSDTTNTTNNDVSVTVTIRDAECFSASTTSSFTIHLASINFENEFQSWTSIKSEDFHYNPKTKERHFSGTIEPNLHGEETLDDCFEKLHFDCAPRADAVFIQFDYRPEDAWAIDEIFVDTSYTLGPTAEHEQSWHFEHPIVMPCSSWLDASSTYQIGPRNGLFIVKDYRYQASEKEWIRDWV</sequence>
<organism evidence="2 3">
    <name type="scientific">Trichostrongylus colubriformis</name>
    <name type="common">Black scour worm</name>
    <dbReference type="NCBI Taxonomy" id="6319"/>
    <lineage>
        <taxon>Eukaryota</taxon>
        <taxon>Metazoa</taxon>
        <taxon>Ecdysozoa</taxon>
        <taxon>Nematoda</taxon>
        <taxon>Chromadorea</taxon>
        <taxon>Rhabditida</taxon>
        <taxon>Rhabditina</taxon>
        <taxon>Rhabditomorpha</taxon>
        <taxon>Strongyloidea</taxon>
        <taxon>Trichostrongylidae</taxon>
        <taxon>Trichostrongylus</taxon>
    </lineage>
</organism>
<gene>
    <name evidence="2" type="ORF">GCK32_006477</name>
</gene>
<dbReference type="EMBL" id="WIXE01026128">
    <property type="protein sequence ID" value="KAK5964170.1"/>
    <property type="molecule type" value="Genomic_DNA"/>
</dbReference>
<dbReference type="Proteomes" id="UP001331761">
    <property type="component" value="Unassembled WGS sequence"/>
</dbReference>
<keyword evidence="3" id="KW-1185">Reference proteome</keyword>
<feature type="signal peptide" evidence="1">
    <location>
        <begin position="1"/>
        <end position="22"/>
    </location>
</feature>
<evidence type="ECO:0000313" key="3">
    <source>
        <dbReference type="Proteomes" id="UP001331761"/>
    </source>
</evidence>
<dbReference type="AlphaFoldDB" id="A0AAN8EN86"/>
<feature type="chain" id="PRO_5042854178" evidence="1">
    <location>
        <begin position="23"/>
        <end position="437"/>
    </location>
</feature>
<evidence type="ECO:0000313" key="2">
    <source>
        <dbReference type="EMBL" id="KAK5964170.1"/>
    </source>
</evidence>
<evidence type="ECO:0000256" key="1">
    <source>
        <dbReference type="SAM" id="SignalP"/>
    </source>
</evidence>
<keyword evidence="1" id="KW-0732">Signal</keyword>
<name>A0AAN8EN86_TRICO</name>
<comment type="caution">
    <text evidence="2">The sequence shown here is derived from an EMBL/GenBank/DDBJ whole genome shotgun (WGS) entry which is preliminary data.</text>
</comment>
<accession>A0AAN8EN86</accession>
<proteinExistence type="predicted"/>